<organism evidence="3 4">
    <name type="scientific">Oceaniradius stylonematis</name>
    <dbReference type="NCBI Taxonomy" id="2184161"/>
    <lineage>
        <taxon>Bacteria</taxon>
        <taxon>Pseudomonadati</taxon>
        <taxon>Pseudomonadota</taxon>
        <taxon>Alphaproteobacteria</taxon>
        <taxon>Hyphomicrobiales</taxon>
        <taxon>Ahrensiaceae</taxon>
        <taxon>Oceaniradius</taxon>
    </lineage>
</organism>
<dbReference type="InterPro" id="IPR036721">
    <property type="entry name" value="RCK_C_sf"/>
</dbReference>
<comment type="caution">
    <text evidence="3">The sequence shown here is derived from an EMBL/GenBank/DDBJ whole genome shotgun (WGS) entry which is preliminary data.</text>
</comment>
<evidence type="ECO:0000259" key="1">
    <source>
        <dbReference type="PROSITE" id="PS51201"/>
    </source>
</evidence>
<dbReference type="InterPro" id="IPR003148">
    <property type="entry name" value="RCK_N"/>
</dbReference>
<reference evidence="3 4" key="1">
    <citation type="journal article" date="2018" name="Int. J. Syst. Bacteriol.">
        <title>Oceaniradius stylonemae gen. nov., sp. nov., isolated from a red alga, Stylonema cornu-cervi.</title>
        <authorList>
            <person name="Jeong S."/>
        </authorList>
    </citation>
    <scope>NUCLEOTIDE SEQUENCE [LARGE SCALE GENOMIC DNA]</scope>
    <source>
        <strain evidence="3 4">StC1</strain>
    </source>
</reference>
<dbReference type="InterPro" id="IPR006037">
    <property type="entry name" value="RCK_C"/>
</dbReference>
<dbReference type="GO" id="GO:0008324">
    <property type="term" value="F:monoatomic cation transmembrane transporter activity"/>
    <property type="evidence" value="ECO:0007669"/>
    <property type="project" value="InterPro"/>
</dbReference>
<dbReference type="OrthoDB" id="9781411at2"/>
<dbReference type="Gene3D" id="3.30.70.1450">
    <property type="entry name" value="Regulator of K+ conductance, C-terminal domain"/>
    <property type="match status" value="1"/>
</dbReference>
<dbReference type="Gene3D" id="3.40.50.720">
    <property type="entry name" value="NAD(P)-binding Rossmann-like Domain"/>
    <property type="match status" value="1"/>
</dbReference>
<dbReference type="Pfam" id="PF02254">
    <property type="entry name" value="TrkA_N"/>
    <property type="match status" value="1"/>
</dbReference>
<dbReference type="Pfam" id="PF02080">
    <property type="entry name" value="TrkA_C"/>
    <property type="match status" value="1"/>
</dbReference>
<dbReference type="GO" id="GO:0006813">
    <property type="term" value="P:potassium ion transport"/>
    <property type="evidence" value="ECO:0007669"/>
    <property type="project" value="InterPro"/>
</dbReference>
<dbReference type="EMBL" id="QFWV02000008">
    <property type="protein sequence ID" value="RKF05988.1"/>
    <property type="molecule type" value="Genomic_DNA"/>
</dbReference>
<dbReference type="AlphaFoldDB" id="A0A3A8A9G2"/>
<proteinExistence type="predicted"/>
<dbReference type="PROSITE" id="PS51201">
    <property type="entry name" value="RCK_N"/>
    <property type="match status" value="1"/>
</dbReference>
<sequence>MAVTSRSFAVIGLGSFGSTVATELQRSGNTVAGIDIDEKRVSRVAEHLSSTAILDATDEDALREIGIDGYGAAIVAIGDDIEASILTTMNLKLVGVETIWVKAAGKAHHRILSKLGVDRVIQPEQEMGRHIAQMLNNPAVQDYVSLGNGFHVVNILVPERLEGKTLDALKIGKSHDLQLLGLMRGTDYVDCDNGGLTLREKDKLLVLGKRADLRRFGDSL</sequence>
<dbReference type="SUPFAM" id="SSF116726">
    <property type="entry name" value="TrkA C-terminal domain-like"/>
    <property type="match status" value="1"/>
</dbReference>
<dbReference type="RefSeq" id="WP_109767586.1">
    <property type="nucleotide sequence ID" value="NZ_OZ252232.1"/>
</dbReference>
<dbReference type="Proteomes" id="UP000246132">
    <property type="component" value="Unassembled WGS sequence"/>
</dbReference>
<dbReference type="PANTHER" id="PTHR43833">
    <property type="entry name" value="POTASSIUM CHANNEL PROTEIN 2-RELATED-RELATED"/>
    <property type="match status" value="1"/>
</dbReference>
<dbReference type="PROSITE" id="PS51202">
    <property type="entry name" value="RCK_C"/>
    <property type="match status" value="1"/>
</dbReference>
<dbReference type="SUPFAM" id="SSF51735">
    <property type="entry name" value="NAD(P)-binding Rossmann-fold domains"/>
    <property type="match status" value="1"/>
</dbReference>
<evidence type="ECO:0000313" key="3">
    <source>
        <dbReference type="EMBL" id="RKF05988.1"/>
    </source>
</evidence>
<dbReference type="InterPro" id="IPR036291">
    <property type="entry name" value="NAD(P)-bd_dom_sf"/>
</dbReference>
<name>A0A3A8A9G2_9HYPH</name>
<evidence type="ECO:0000259" key="2">
    <source>
        <dbReference type="PROSITE" id="PS51202"/>
    </source>
</evidence>
<accession>A0A3A8A9G2</accession>
<feature type="domain" description="RCK C-terminal" evidence="2">
    <location>
        <begin position="138"/>
        <end position="220"/>
    </location>
</feature>
<protein>
    <submittedName>
        <fullName evidence="3">TrkA family potassium uptake protein</fullName>
    </submittedName>
</protein>
<gene>
    <name evidence="3" type="ORF">DEM25_015670</name>
</gene>
<dbReference type="InterPro" id="IPR050721">
    <property type="entry name" value="Trk_Ktr_HKT_K-transport"/>
</dbReference>
<dbReference type="PANTHER" id="PTHR43833:SF7">
    <property type="entry name" value="KTR SYSTEM POTASSIUM UPTAKE PROTEIN C"/>
    <property type="match status" value="1"/>
</dbReference>
<evidence type="ECO:0000313" key="4">
    <source>
        <dbReference type="Proteomes" id="UP000246132"/>
    </source>
</evidence>
<feature type="domain" description="RCK N-terminal" evidence="1">
    <location>
        <begin position="5"/>
        <end position="121"/>
    </location>
</feature>
<keyword evidence="4" id="KW-1185">Reference proteome</keyword>